<evidence type="ECO:0000313" key="2">
    <source>
        <dbReference type="Proteomes" id="UP000183417"/>
    </source>
</evidence>
<reference evidence="1 2" key="1">
    <citation type="submission" date="2016-10" db="EMBL/GenBank/DDBJ databases">
        <authorList>
            <person name="de Groot N.N."/>
        </authorList>
    </citation>
    <scope>NUCLEOTIDE SEQUENCE [LARGE SCALE GENOMIC DNA]</scope>
    <source>
        <strain evidence="1 2">LMG 24775</strain>
    </source>
</reference>
<proteinExistence type="predicted"/>
<evidence type="ECO:0000313" key="1">
    <source>
        <dbReference type="EMBL" id="SDY79530.1"/>
    </source>
</evidence>
<sequence>MKAPCWLVQRTQGKSAGKRVIVLERALKTREVFEAD</sequence>
<dbReference type="EMBL" id="FNPE01000008">
    <property type="protein sequence ID" value="SDY79530.1"/>
    <property type="molecule type" value="Genomic_DNA"/>
</dbReference>
<accession>A0A1H3MSW0</accession>
<name>A0A1H3MSW0_9BURK</name>
<dbReference type="Proteomes" id="UP000183417">
    <property type="component" value="Unassembled WGS sequence"/>
</dbReference>
<organism evidence="1 2">
    <name type="scientific">Delftia lacustris</name>
    <dbReference type="NCBI Taxonomy" id="558537"/>
    <lineage>
        <taxon>Bacteria</taxon>
        <taxon>Pseudomonadati</taxon>
        <taxon>Pseudomonadota</taxon>
        <taxon>Betaproteobacteria</taxon>
        <taxon>Burkholderiales</taxon>
        <taxon>Comamonadaceae</taxon>
        <taxon>Delftia</taxon>
    </lineage>
</organism>
<protein>
    <submittedName>
        <fullName evidence="1">Uncharacterized protein</fullName>
    </submittedName>
</protein>
<gene>
    <name evidence="1" type="ORF">SAMN05421547_10822</name>
</gene>
<dbReference type="AlphaFoldDB" id="A0A1H3MSW0"/>